<dbReference type="Proteomes" id="UP001177021">
    <property type="component" value="Unassembled WGS sequence"/>
</dbReference>
<evidence type="ECO:0000313" key="2">
    <source>
        <dbReference type="Proteomes" id="UP001177021"/>
    </source>
</evidence>
<proteinExistence type="predicted"/>
<keyword evidence="2" id="KW-1185">Reference proteome</keyword>
<reference evidence="1" key="1">
    <citation type="submission" date="2023-10" db="EMBL/GenBank/DDBJ databases">
        <authorList>
            <person name="Rodriguez Cubillos JULIANA M."/>
            <person name="De Vega J."/>
        </authorList>
    </citation>
    <scope>NUCLEOTIDE SEQUENCE</scope>
</reference>
<dbReference type="EMBL" id="CASHSV030000109">
    <property type="protein sequence ID" value="CAJ2648410.1"/>
    <property type="molecule type" value="Genomic_DNA"/>
</dbReference>
<protein>
    <submittedName>
        <fullName evidence="1">Uncharacterized protein</fullName>
    </submittedName>
</protein>
<organism evidence="1 2">
    <name type="scientific">Trifolium pratense</name>
    <name type="common">Red clover</name>
    <dbReference type="NCBI Taxonomy" id="57577"/>
    <lineage>
        <taxon>Eukaryota</taxon>
        <taxon>Viridiplantae</taxon>
        <taxon>Streptophyta</taxon>
        <taxon>Embryophyta</taxon>
        <taxon>Tracheophyta</taxon>
        <taxon>Spermatophyta</taxon>
        <taxon>Magnoliopsida</taxon>
        <taxon>eudicotyledons</taxon>
        <taxon>Gunneridae</taxon>
        <taxon>Pentapetalae</taxon>
        <taxon>rosids</taxon>
        <taxon>fabids</taxon>
        <taxon>Fabales</taxon>
        <taxon>Fabaceae</taxon>
        <taxon>Papilionoideae</taxon>
        <taxon>50 kb inversion clade</taxon>
        <taxon>NPAAA clade</taxon>
        <taxon>Hologalegina</taxon>
        <taxon>IRL clade</taxon>
        <taxon>Trifolieae</taxon>
        <taxon>Trifolium</taxon>
    </lineage>
</organism>
<accession>A0ACB0JU35</accession>
<comment type="caution">
    <text evidence="1">The sequence shown here is derived from an EMBL/GenBank/DDBJ whole genome shotgun (WGS) entry which is preliminary data.</text>
</comment>
<sequence length="90" mass="10227">MDGSFQSMKCKIKLSTVVVLVRRRAFTTQTAVIEFPLLSRSGVLELSIAKAYESDEECVKHLNYIPDGAKTFELVAKFCYTMKLELMDIE</sequence>
<evidence type="ECO:0000313" key="1">
    <source>
        <dbReference type="EMBL" id="CAJ2648410.1"/>
    </source>
</evidence>
<name>A0ACB0JU35_TRIPR</name>
<gene>
    <name evidence="1" type="ORF">MILVUS5_LOCUS16765</name>
</gene>